<dbReference type="AlphaFoldDB" id="A0AA94F4G3"/>
<dbReference type="EMBL" id="RWGX01000001">
    <property type="protein sequence ID" value="RVU89518.1"/>
    <property type="molecule type" value="Genomic_DNA"/>
</dbReference>
<reference evidence="3" key="1">
    <citation type="submission" date="2018-12" db="EMBL/GenBank/DDBJ databases">
        <title>Draft genome sequence of Flaovobacterium columnare BGFS27 isolated from channel catfish in Alabama.</title>
        <authorList>
            <person name="Cai W."/>
            <person name="Arias C."/>
        </authorList>
    </citation>
    <scope>NUCLEOTIDE SEQUENCE [LARGE SCALE GENOMIC DNA]</scope>
    <source>
        <strain evidence="3">BGFS27</strain>
    </source>
</reference>
<feature type="coiled-coil region" evidence="1">
    <location>
        <begin position="86"/>
        <end position="118"/>
    </location>
</feature>
<accession>A0AA94F4G3</accession>
<feature type="region of interest" description="Disordered" evidence="2">
    <location>
        <begin position="508"/>
        <end position="529"/>
    </location>
</feature>
<gene>
    <name evidence="3" type="ORF">EJB19_00090</name>
</gene>
<organism evidence="3">
    <name type="scientific">Flavobacterium columnare</name>
    <dbReference type="NCBI Taxonomy" id="996"/>
    <lineage>
        <taxon>Bacteria</taxon>
        <taxon>Pseudomonadati</taxon>
        <taxon>Bacteroidota</taxon>
        <taxon>Flavobacteriia</taxon>
        <taxon>Flavobacteriales</taxon>
        <taxon>Flavobacteriaceae</taxon>
        <taxon>Flavobacterium</taxon>
    </lineage>
</organism>
<evidence type="ECO:0000313" key="3">
    <source>
        <dbReference type="EMBL" id="RVU89518.1"/>
    </source>
</evidence>
<evidence type="ECO:0000256" key="2">
    <source>
        <dbReference type="SAM" id="MobiDB-lite"/>
    </source>
</evidence>
<evidence type="ECO:0008006" key="4">
    <source>
        <dbReference type="Google" id="ProtNLM"/>
    </source>
</evidence>
<proteinExistence type="predicted"/>
<sequence length="529" mass="61533">MEKSNLNTSNPNHYLYETKHLKISILGGIRFNNLEALRVTLGISKQKSEQVLRQNIDLYNDTSIEKLTRKVAERLEIGTTIVRRDLDQLTNELEQFRLQEVAEQGKLYEKQVKVLTEKEIKEAKEFLAQDNLLAKTNELIGLSGVIGEEFNRLLMYIIFTSRKTSNPLHVVSLGSSGAGKSHLQGGVSLLIPEEDKIEMTVLSANAFYYFNRTELRHKLILIEDLDGAQSVLYPLREMQSKKMLTKTVVHKDKKGQSQTIHLTVEGPLCVSGCTTQESIYEDNSNRSFLLYIDESEIQDEKIMQYQRRASAGKINQDDEHQARELLKNCQRLLKTVSVRNPFAEYLTLPNSVFKPRRTNAHYLQFIEAITFYKQYQKFHHIDKETGEEYIETTIEDIQEANELIKEVLLRKSDTITGASRNYLENLKIYLQEQNQTTFTAYEIRRKLRLTKTTQWRYHQQLLENNQLKKVKKKGEPTQYYEITNPNEYKELEEQIRQALQECIDQINRSTVQQSSTTKTERTKKTKSAS</sequence>
<evidence type="ECO:0000256" key="1">
    <source>
        <dbReference type="SAM" id="Coils"/>
    </source>
</evidence>
<name>A0AA94F4G3_9FLAO</name>
<protein>
    <recommendedName>
        <fullName evidence="4">DNA primase</fullName>
    </recommendedName>
</protein>
<dbReference type="RefSeq" id="WP_127821586.1">
    <property type="nucleotide sequence ID" value="NZ_RWGX02000013.1"/>
</dbReference>
<keyword evidence="1" id="KW-0175">Coiled coil</keyword>
<comment type="caution">
    <text evidence="3">The sequence shown here is derived from an EMBL/GenBank/DDBJ whole genome shotgun (WGS) entry which is preliminary data.</text>
</comment>